<dbReference type="Gene3D" id="1.10.10.10">
    <property type="entry name" value="Winged helix-like DNA-binding domain superfamily/Winged helix DNA-binding domain"/>
    <property type="match status" value="1"/>
</dbReference>
<dbReference type="InterPro" id="IPR000835">
    <property type="entry name" value="HTH_MarR-typ"/>
</dbReference>
<keyword evidence="6" id="KW-1185">Reference proteome</keyword>
<dbReference type="AlphaFoldDB" id="F3KPA4"/>
<organism evidence="5 6">
    <name type="scientific">Hylemonella gracilis ATCC 19624</name>
    <dbReference type="NCBI Taxonomy" id="887062"/>
    <lineage>
        <taxon>Bacteria</taxon>
        <taxon>Pseudomonadati</taxon>
        <taxon>Pseudomonadota</taxon>
        <taxon>Betaproteobacteria</taxon>
        <taxon>Burkholderiales</taxon>
        <taxon>Comamonadaceae</taxon>
        <taxon>Hylemonella</taxon>
    </lineage>
</organism>
<dbReference type="GO" id="GO:0003677">
    <property type="term" value="F:DNA binding"/>
    <property type="evidence" value="ECO:0007669"/>
    <property type="project" value="UniProtKB-KW"/>
</dbReference>
<name>F3KPA4_9BURK</name>
<gene>
    <name evidence="5" type="ORF">HGR_01307</name>
</gene>
<feature type="domain" description="HTH marR-type" evidence="4">
    <location>
        <begin position="33"/>
        <end position="133"/>
    </location>
</feature>
<dbReference type="PANTHER" id="PTHR33164:SF64">
    <property type="entry name" value="TRANSCRIPTIONAL REGULATOR SLYA"/>
    <property type="match status" value="1"/>
</dbReference>
<evidence type="ECO:0000256" key="1">
    <source>
        <dbReference type="ARBA" id="ARBA00023015"/>
    </source>
</evidence>
<accession>F3KPA4</accession>
<comment type="caution">
    <text evidence="5">The sequence shown here is derived from an EMBL/GenBank/DDBJ whole genome shotgun (WGS) entry which is preliminary data.</text>
</comment>
<dbReference type="EMBL" id="AEGR01000018">
    <property type="protein sequence ID" value="EGI78345.1"/>
    <property type="molecule type" value="Genomic_DNA"/>
</dbReference>
<dbReference type="GO" id="GO:0006950">
    <property type="term" value="P:response to stress"/>
    <property type="evidence" value="ECO:0007669"/>
    <property type="project" value="TreeGrafter"/>
</dbReference>
<dbReference type="eggNOG" id="COG1846">
    <property type="taxonomic scope" value="Bacteria"/>
</dbReference>
<dbReference type="Pfam" id="PF12802">
    <property type="entry name" value="MarR_2"/>
    <property type="match status" value="1"/>
</dbReference>
<evidence type="ECO:0000259" key="4">
    <source>
        <dbReference type="SMART" id="SM00347"/>
    </source>
</evidence>
<dbReference type="InterPro" id="IPR036388">
    <property type="entry name" value="WH-like_DNA-bd_sf"/>
</dbReference>
<keyword evidence="2" id="KW-0238">DNA-binding</keyword>
<protein>
    <submittedName>
        <fullName evidence="5">MarR family transcriptional regulator</fullName>
    </submittedName>
</protein>
<evidence type="ECO:0000313" key="5">
    <source>
        <dbReference type="EMBL" id="EGI78345.1"/>
    </source>
</evidence>
<dbReference type="InterPro" id="IPR039422">
    <property type="entry name" value="MarR/SlyA-like"/>
</dbReference>
<dbReference type="SUPFAM" id="SSF46785">
    <property type="entry name" value="Winged helix' DNA-binding domain"/>
    <property type="match status" value="1"/>
</dbReference>
<sequence>MSSKKKGISDEQLASLADAVLELARKLDIRHPELHGLPPLTGTEVAVIRDVHTRPHATPSQIADATGLQRSNVSTALRALETRGLVRRETVEGNARSVQVVPTDLAVDGIRRIKAYWSLRLRQADEADLAAALAALETLARIADAIDVEP</sequence>
<keyword evidence="3" id="KW-0804">Transcription</keyword>
<proteinExistence type="predicted"/>
<dbReference type="GO" id="GO:0003700">
    <property type="term" value="F:DNA-binding transcription factor activity"/>
    <property type="evidence" value="ECO:0007669"/>
    <property type="project" value="InterPro"/>
</dbReference>
<reference evidence="5 6" key="1">
    <citation type="journal article" date="2011" name="EMBO J.">
        <title>Structural diversity of bacterial flagellar motors.</title>
        <authorList>
            <person name="Chen S."/>
            <person name="Beeby M."/>
            <person name="Murphy G.E."/>
            <person name="Leadbetter J.R."/>
            <person name="Hendrixson D.R."/>
            <person name="Briegel A."/>
            <person name="Li Z."/>
            <person name="Shi J."/>
            <person name="Tocheva E.I."/>
            <person name="Muller A."/>
            <person name="Dobro M.J."/>
            <person name="Jensen G.J."/>
        </authorList>
    </citation>
    <scope>NUCLEOTIDE SEQUENCE [LARGE SCALE GENOMIC DNA]</scope>
    <source>
        <strain evidence="5 6">ATCC 19624</strain>
    </source>
</reference>
<dbReference type="RefSeq" id="WP_006296230.1">
    <property type="nucleotide sequence ID" value="NZ_AEGR01000018.1"/>
</dbReference>
<dbReference type="OrthoDB" id="4549026at2"/>
<dbReference type="InterPro" id="IPR036390">
    <property type="entry name" value="WH_DNA-bd_sf"/>
</dbReference>
<evidence type="ECO:0000313" key="6">
    <source>
        <dbReference type="Proteomes" id="UP000016368"/>
    </source>
</evidence>
<dbReference type="SMART" id="SM00347">
    <property type="entry name" value="HTH_MARR"/>
    <property type="match status" value="1"/>
</dbReference>
<evidence type="ECO:0000256" key="2">
    <source>
        <dbReference type="ARBA" id="ARBA00023125"/>
    </source>
</evidence>
<keyword evidence="1" id="KW-0805">Transcription regulation</keyword>
<dbReference type="Proteomes" id="UP000016368">
    <property type="component" value="Unassembled WGS sequence"/>
</dbReference>
<dbReference type="PANTHER" id="PTHR33164">
    <property type="entry name" value="TRANSCRIPTIONAL REGULATOR, MARR FAMILY"/>
    <property type="match status" value="1"/>
</dbReference>
<evidence type="ECO:0000256" key="3">
    <source>
        <dbReference type="ARBA" id="ARBA00023163"/>
    </source>
</evidence>